<dbReference type="GO" id="GO:0004185">
    <property type="term" value="F:serine-type carboxypeptidase activity"/>
    <property type="evidence" value="ECO:0007669"/>
    <property type="project" value="UniProtKB-EC"/>
</dbReference>
<evidence type="ECO:0000256" key="18">
    <source>
        <dbReference type="SAM" id="SignalP"/>
    </source>
</evidence>
<dbReference type="Gene3D" id="3.40.50.1820">
    <property type="entry name" value="alpha/beta hydrolase"/>
    <property type="match status" value="1"/>
</dbReference>
<dbReference type="InterPro" id="IPR042269">
    <property type="entry name" value="Ser_carbopepase_S28_SKS"/>
</dbReference>
<evidence type="ECO:0000256" key="8">
    <source>
        <dbReference type="ARBA" id="ARBA00023145"/>
    </source>
</evidence>
<keyword evidence="4 20" id="KW-0121">Carboxypeptidase</keyword>
<dbReference type="FunFam" id="1.20.120.980:FF:000002">
    <property type="entry name" value="lysosomal Pro-X carboxypeptidase"/>
    <property type="match status" value="1"/>
</dbReference>
<keyword evidence="6 18" id="KW-0732">Signal</keyword>
<comment type="similarity">
    <text evidence="2">Belongs to the peptidase S28 family.</text>
</comment>
<evidence type="ECO:0000256" key="15">
    <source>
        <dbReference type="ARBA" id="ARBA00073691"/>
    </source>
</evidence>
<dbReference type="OrthoDB" id="2130629at2759"/>
<dbReference type="InterPro" id="IPR008758">
    <property type="entry name" value="Peptidase_S28"/>
</dbReference>
<evidence type="ECO:0000256" key="4">
    <source>
        <dbReference type="ARBA" id="ARBA00022645"/>
    </source>
</evidence>
<evidence type="ECO:0000256" key="14">
    <source>
        <dbReference type="ARBA" id="ARBA00066456"/>
    </source>
</evidence>
<keyword evidence="10" id="KW-0325">Glycoprotein</keyword>
<keyword evidence="11" id="KW-0458">Lysosome</keyword>
<dbReference type="InterPro" id="IPR029058">
    <property type="entry name" value="AB_hydrolase_fold"/>
</dbReference>
<evidence type="ECO:0000313" key="20">
    <source>
        <dbReference type="RefSeq" id="XP_030382918.1"/>
    </source>
</evidence>
<evidence type="ECO:0000256" key="10">
    <source>
        <dbReference type="ARBA" id="ARBA00023180"/>
    </source>
</evidence>
<keyword evidence="7" id="KW-0378">Hydrolase</keyword>
<proteinExistence type="inferred from homology"/>
<evidence type="ECO:0000256" key="6">
    <source>
        <dbReference type="ARBA" id="ARBA00022729"/>
    </source>
</evidence>
<evidence type="ECO:0000256" key="9">
    <source>
        <dbReference type="ARBA" id="ARBA00023157"/>
    </source>
</evidence>
<evidence type="ECO:0000256" key="16">
    <source>
        <dbReference type="ARBA" id="ARBA00076475"/>
    </source>
</evidence>
<keyword evidence="19" id="KW-1185">Reference proteome</keyword>
<comment type="catalytic activity">
    <reaction evidence="12">
        <text>Cleavage of a -Pro-|-Xaa bond to release a C-terminal amino acid.</text>
        <dbReference type="EC" id="3.4.16.2"/>
    </reaction>
</comment>
<keyword evidence="8" id="KW-0865">Zymogen</keyword>
<dbReference type="RefSeq" id="XP_030382918.1">
    <property type="nucleotide sequence ID" value="XM_030527058.1"/>
</dbReference>
<dbReference type="Gene3D" id="1.20.120.980">
    <property type="entry name" value="Serine carboxypeptidase S28, SKS domain"/>
    <property type="match status" value="1"/>
</dbReference>
<dbReference type="SUPFAM" id="SSF53474">
    <property type="entry name" value="alpha/beta-Hydrolases"/>
    <property type="match status" value="1"/>
</dbReference>
<evidence type="ECO:0000256" key="13">
    <source>
        <dbReference type="ARBA" id="ARBA00059701"/>
    </source>
</evidence>
<dbReference type="GO" id="GO:0006508">
    <property type="term" value="P:proteolysis"/>
    <property type="evidence" value="ECO:0007669"/>
    <property type="project" value="UniProtKB-KW"/>
</dbReference>
<sequence length="491" mass="55356">MFAKVISIFVLFALSGFSALLSWNKGTGAEAHDLNGLERHFQYEIKQLSVPVDHFSFSNNSTFNLRYLYNDTFAEKSNPQPPIFFYTGNEGDIEWFAQNSGMVWEQAARFKAVVVFAEHRYYGKSMPFGSNTFNCTKPEHLAYFTVEQTLEDFAMLITFLRGDRQMPVVAFGGSYGGMLAAWFRMKYPHMVIGALAASAPIWQFTDLTPCDIFNKITTSVFQTAYNANCTTNIGRSWKLFEKLAGSDAGKKQIADAFHLCDPIKSSDDLTKFLDYLEEVYYNLAMANYPYNSSFLAPMPAYPVRQVCFYLKDLHENDADLLNAISSALAVYTNYTASVKCLDYKDVNKGSSADSFGWNIQVCNQMVMPFCANSSDTMFRTKPWNFKETVDNCIKNYGLTPRPYDIIMRYGGKNLNAASNIIFSNGLLDPWSGGGVLQAPNDLIQVIIIPEGAHHLDLRESNPADPPSVLDARAKEAIIIARWIEQFYLNIH</sequence>
<dbReference type="GO" id="GO:0005764">
    <property type="term" value="C:lysosome"/>
    <property type="evidence" value="ECO:0007669"/>
    <property type="project" value="UniProtKB-SubCell"/>
</dbReference>
<comment type="subunit">
    <text evidence="3">Homodimer.</text>
</comment>
<gene>
    <name evidence="20" type="primary">LOC115630478</name>
</gene>
<protein>
    <recommendedName>
        <fullName evidence="15">Lysosomal Pro-X carboxypeptidase</fullName>
        <ecNumber evidence="14">3.4.16.2</ecNumber>
    </recommendedName>
    <alternativeName>
        <fullName evidence="17">Proline carboxypeptidase</fullName>
    </alternativeName>
    <alternativeName>
        <fullName evidence="16">Prolylcarboxypeptidase</fullName>
    </alternativeName>
</protein>
<feature type="signal peptide" evidence="18">
    <location>
        <begin position="1"/>
        <end position="29"/>
    </location>
</feature>
<name>A0A6J2U5W9_DROLE</name>
<comment type="subcellular location">
    <subcellularLocation>
        <location evidence="1">Lysosome</location>
    </subcellularLocation>
</comment>
<evidence type="ECO:0000256" key="3">
    <source>
        <dbReference type="ARBA" id="ARBA00011738"/>
    </source>
</evidence>
<organism evidence="19 20">
    <name type="scientific">Drosophila lebanonensis</name>
    <name type="common">Fruit fly</name>
    <name type="synonym">Scaptodrosophila lebanonensis</name>
    <dbReference type="NCBI Taxonomy" id="7225"/>
    <lineage>
        <taxon>Eukaryota</taxon>
        <taxon>Metazoa</taxon>
        <taxon>Ecdysozoa</taxon>
        <taxon>Arthropoda</taxon>
        <taxon>Hexapoda</taxon>
        <taxon>Insecta</taxon>
        <taxon>Pterygota</taxon>
        <taxon>Neoptera</taxon>
        <taxon>Endopterygota</taxon>
        <taxon>Diptera</taxon>
        <taxon>Brachycera</taxon>
        <taxon>Muscomorpha</taxon>
        <taxon>Ephydroidea</taxon>
        <taxon>Drosophilidae</taxon>
        <taxon>Scaptodrosophila</taxon>
    </lineage>
</organism>
<accession>A0A6J2U5W9</accession>
<keyword evidence="5" id="KW-0645">Protease</keyword>
<evidence type="ECO:0000256" key="17">
    <source>
        <dbReference type="ARBA" id="ARBA00076608"/>
    </source>
</evidence>
<evidence type="ECO:0000256" key="7">
    <source>
        <dbReference type="ARBA" id="ARBA00022801"/>
    </source>
</evidence>
<feature type="chain" id="PRO_5026857133" description="Lysosomal Pro-X carboxypeptidase" evidence="18">
    <location>
        <begin position="30"/>
        <end position="491"/>
    </location>
</feature>
<dbReference type="Pfam" id="PF05577">
    <property type="entry name" value="Peptidase_S28"/>
    <property type="match status" value="1"/>
</dbReference>
<dbReference type="PANTHER" id="PTHR11010">
    <property type="entry name" value="PROTEASE S28 PRO-X CARBOXYPEPTIDASE-RELATED"/>
    <property type="match status" value="1"/>
</dbReference>
<reference evidence="20" key="1">
    <citation type="submission" date="2025-08" db="UniProtKB">
        <authorList>
            <consortium name="RefSeq"/>
        </authorList>
    </citation>
    <scope>IDENTIFICATION</scope>
    <source>
        <strain evidence="20">11010-0011.00</strain>
        <tissue evidence="20">Whole body</tissue>
    </source>
</reference>
<dbReference type="EC" id="3.4.16.2" evidence="14"/>
<dbReference type="Proteomes" id="UP000504634">
    <property type="component" value="Unplaced"/>
</dbReference>
<evidence type="ECO:0000256" key="1">
    <source>
        <dbReference type="ARBA" id="ARBA00004371"/>
    </source>
</evidence>
<evidence type="ECO:0000256" key="2">
    <source>
        <dbReference type="ARBA" id="ARBA00011079"/>
    </source>
</evidence>
<dbReference type="PANTHER" id="PTHR11010:SF38">
    <property type="entry name" value="LYSOSOMAL PRO-X CARBOXYPEPTIDASE"/>
    <property type="match status" value="1"/>
</dbReference>
<keyword evidence="9" id="KW-1015">Disulfide bond</keyword>
<evidence type="ECO:0000256" key="12">
    <source>
        <dbReference type="ARBA" id="ARBA00052013"/>
    </source>
</evidence>
<comment type="function">
    <text evidence="13">Cleaves C-terminal amino acids linked to proline in peptides such as angiotensin II, III and des-Arg9-bradykinin. This cleavage occurs at acidic pH, but enzymatic activity is retained with some substrates at neutral pH.</text>
</comment>
<dbReference type="GO" id="GO:0008239">
    <property type="term" value="F:dipeptidyl-peptidase activity"/>
    <property type="evidence" value="ECO:0007669"/>
    <property type="project" value="TreeGrafter"/>
</dbReference>
<dbReference type="AlphaFoldDB" id="A0A6J2U5W9"/>
<evidence type="ECO:0000256" key="11">
    <source>
        <dbReference type="ARBA" id="ARBA00023228"/>
    </source>
</evidence>
<dbReference type="GeneID" id="115630478"/>
<evidence type="ECO:0000256" key="5">
    <source>
        <dbReference type="ARBA" id="ARBA00022670"/>
    </source>
</evidence>
<evidence type="ECO:0000313" key="19">
    <source>
        <dbReference type="Proteomes" id="UP000504634"/>
    </source>
</evidence>